<dbReference type="OrthoDB" id="10344235at2759"/>
<reference evidence="3" key="1">
    <citation type="journal article" date="2020" name="Stud. Mycol.">
        <title>101 Dothideomycetes genomes: a test case for predicting lifestyles and emergence of pathogens.</title>
        <authorList>
            <person name="Haridas S."/>
            <person name="Albert R."/>
            <person name="Binder M."/>
            <person name="Bloem J."/>
            <person name="Labutti K."/>
            <person name="Salamov A."/>
            <person name="Andreopoulos B."/>
            <person name="Baker S."/>
            <person name="Barry K."/>
            <person name="Bills G."/>
            <person name="Bluhm B."/>
            <person name="Cannon C."/>
            <person name="Castanera R."/>
            <person name="Culley D."/>
            <person name="Daum C."/>
            <person name="Ezra D."/>
            <person name="Gonzalez J."/>
            <person name="Henrissat B."/>
            <person name="Kuo A."/>
            <person name="Liang C."/>
            <person name="Lipzen A."/>
            <person name="Lutzoni F."/>
            <person name="Magnuson J."/>
            <person name="Mondo S."/>
            <person name="Nolan M."/>
            <person name="Ohm R."/>
            <person name="Pangilinan J."/>
            <person name="Park H.-J."/>
            <person name="Ramirez L."/>
            <person name="Alfaro M."/>
            <person name="Sun H."/>
            <person name="Tritt A."/>
            <person name="Yoshinaga Y."/>
            <person name="Zwiers L.-H."/>
            <person name="Turgeon B."/>
            <person name="Goodwin S."/>
            <person name="Spatafora J."/>
            <person name="Crous P."/>
            <person name="Grigoriev I."/>
        </authorList>
    </citation>
    <scope>NUCLEOTIDE SEQUENCE</scope>
    <source>
        <strain evidence="3">CBS 116005</strain>
    </source>
</reference>
<dbReference type="EMBL" id="ML995854">
    <property type="protein sequence ID" value="KAF2767619.1"/>
    <property type="molecule type" value="Genomic_DNA"/>
</dbReference>
<dbReference type="Proteomes" id="UP000799436">
    <property type="component" value="Unassembled WGS sequence"/>
</dbReference>
<evidence type="ECO:0000256" key="1">
    <source>
        <dbReference type="SAM" id="MobiDB-lite"/>
    </source>
</evidence>
<protein>
    <recommendedName>
        <fullName evidence="5">Secreted protein</fullName>
    </recommendedName>
</protein>
<evidence type="ECO:0000313" key="3">
    <source>
        <dbReference type="EMBL" id="KAF2767619.1"/>
    </source>
</evidence>
<organism evidence="3 4">
    <name type="scientific">Teratosphaeria nubilosa</name>
    <dbReference type="NCBI Taxonomy" id="161662"/>
    <lineage>
        <taxon>Eukaryota</taxon>
        <taxon>Fungi</taxon>
        <taxon>Dikarya</taxon>
        <taxon>Ascomycota</taxon>
        <taxon>Pezizomycotina</taxon>
        <taxon>Dothideomycetes</taxon>
        <taxon>Dothideomycetidae</taxon>
        <taxon>Mycosphaerellales</taxon>
        <taxon>Teratosphaeriaceae</taxon>
        <taxon>Teratosphaeria</taxon>
    </lineage>
</organism>
<evidence type="ECO:0008006" key="5">
    <source>
        <dbReference type="Google" id="ProtNLM"/>
    </source>
</evidence>
<evidence type="ECO:0000256" key="2">
    <source>
        <dbReference type="SAM" id="SignalP"/>
    </source>
</evidence>
<feature type="region of interest" description="Disordered" evidence="1">
    <location>
        <begin position="72"/>
        <end position="95"/>
    </location>
</feature>
<evidence type="ECO:0000313" key="4">
    <source>
        <dbReference type="Proteomes" id="UP000799436"/>
    </source>
</evidence>
<feature type="chain" id="PRO_5026267023" description="Secreted protein" evidence="2">
    <location>
        <begin position="17"/>
        <end position="95"/>
    </location>
</feature>
<feature type="signal peptide" evidence="2">
    <location>
        <begin position="1"/>
        <end position="16"/>
    </location>
</feature>
<keyword evidence="4" id="KW-1185">Reference proteome</keyword>
<gene>
    <name evidence="3" type="ORF">EJ03DRAFT_352959</name>
</gene>
<name>A0A6G1L4X7_9PEZI</name>
<sequence length="95" mass="10267">MRIAILFSIFATTAFCGDTYWFCNNGTPGDGTCNTFCCKETASTAFSTKRKILGNGEVHASLFILFLSPQKGPSGPDHKTQKCKSGNEEGQIFCA</sequence>
<proteinExistence type="predicted"/>
<accession>A0A6G1L4X7</accession>
<dbReference type="AlphaFoldDB" id="A0A6G1L4X7"/>
<keyword evidence="2" id="KW-0732">Signal</keyword>